<evidence type="ECO:0000313" key="3">
    <source>
        <dbReference type="EMBL" id="PWN89375.1"/>
    </source>
</evidence>
<evidence type="ECO:0000256" key="2">
    <source>
        <dbReference type="SAM" id="MobiDB-lite"/>
    </source>
</evidence>
<dbReference type="OrthoDB" id="272077at2759"/>
<dbReference type="PANTHER" id="PTHR46430:SF3">
    <property type="entry name" value="ACTIVATOR OF C KINASE PROTEIN 1"/>
    <property type="match status" value="1"/>
</dbReference>
<reference evidence="3" key="1">
    <citation type="journal article" date="2018" name="Mol. Biol. Evol.">
        <title>Broad Genomic Sampling Reveals a Smut Pathogenic Ancestry of the Fungal Clade Ustilaginomycotina.</title>
        <authorList>
            <person name="Kijpornyongpan T."/>
            <person name="Mondo S.J."/>
            <person name="Barry K."/>
            <person name="Sandor L."/>
            <person name="Lee J."/>
            <person name="Lipzen A."/>
            <person name="Pangilinan J."/>
            <person name="LaButti K."/>
            <person name="Hainaut M."/>
            <person name="Henrissat B."/>
            <person name="Grigoriev I.V."/>
            <person name="Spatafora J.W."/>
            <person name="Aime M.C."/>
        </authorList>
    </citation>
    <scope>NUCLEOTIDE SEQUENCE [LARGE SCALE GENOMIC DNA]</scope>
    <source>
        <strain evidence="3">MCA 4198</strain>
    </source>
</reference>
<dbReference type="InterPro" id="IPR006597">
    <property type="entry name" value="Sel1-like"/>
</dbReference>
<keyword evidence="4" id="KW-1185">Reference proteome</keyword>
<evidence type="ECO:0000313" key="4">
    <source>
        <dbReference type="Proteomes" id="UP000245768"/>
    </source>
</evidence>
<name>A0A316YNQ5_9BASI</name>
<dbReference type="PANTHER" id="PTHR46430">
    <property type="entry name" value="PROTEIN SKT5-RELATED"/>
    <property type="match status" value="1"/>
</dbReference>
<dbReference type="InterPro" id="IPR051726">
    <property type="entry name" value="Chitin_Synth_Reg"/>
</dbReference>
<feature type="region of interest" description="Disordered" evidence="2">
    <location>
        <begin position="1"/>
        <end position="28"/>
    </location>
</feature>
<dbReference type="InterPro" id="IPR011990">
    <property type="entry name" value="TPR-like_helical_dom_sf"/>
</dbReference>
<dbReference type="InParanoid" id="A0A316YNQ5"/>
<dbReference type="Pfam" id="PF08238">
    <property type="entry name" value="Sel1"/>
    <property type="match status" value="7"/>
</dbReference>
<feature type="region of interest" description="Disordered" evidence="2">
    <location>
        <begin position="378"/>
        <end position="404"/>
    </location>
</feature>
<accession>A0A316YNQ5</accession>
<keyword evidence="1" id="KW-0677">Repeat</keyword>
<evidence type="ECO:0000256" key="1">
    <source>
        <dbReference type="ARBA" id="ARBA00022737"/>
    </source>
</evidence>
<dbReference type="GeneID" id="37040788"/>
<dbReference type="AlphaFoldDB" id="A0A316YNQ5"/>
<dbReference type="STRING" id="215250.A0A316YNQ5"/>
<dbReference type="EMBL" id="KZ819637">
    <property type="protein sequence ID" value="PWN89375.1"/>
    <property type="molecule type" value="Genomic_DNA"/>
</dbReference>
<proteinExistence type="predicted"/>
<dbReference type="Gene3D" id="1.25.40.10">
    <property type="entry name" value="Tetratricopeptide repeat domain"/>
    <property type="match status" value="2"/>
</dbReference>
<dbReference type="SMART" id="SM00671">
    <property type="entry name" value="SEL1"/>
    <property type="match status" value="7"/>
</dbReference>
<organism evidence="3 4">
    <name type="scientific">Acaromyces ingoldii</name>
    <dbReference type="NCBI Taxonomy" id="215250"/>
    <lineage>
        <taxon>Eukaryota</taxon>
        <taxon>Fungi</taxon>
        <taxon>Dikarya</taxon>
        <taxon>Basidiomycota</taxon>
        <taxon>Ustilaginomycotina</taxon>
        <taxon>Exobasidiomycetes</taxon>
        <taxon>Exobasidiales</taxon>
        <taxon>Cryptobasidiaceae</taxon>
        <taxon>Acaromyces</taxon>
    </lineage>
</organism>
<dbReference type="RefSeq" id="XP_025376573.1">
    <property type="nucleotide sequence ID" value="XM_025518872.1"/>
</dbReference>
<dbReference type="Proteomes" id="UP000245768">
    <property type="component" value="Unassembled WGS sequence"/>
</dbReference>
<gene>
    <name evidence="3" type="ORF">FA10DRAFT_231803</name>
</gene>
<feature type="compositionally biased region" description="Low complexity" evidence="2">
    <location>
        <begin position="1"/>
        <end position="11"/>
    </location>
</feature>
<sequence>MSMASAASASSGNVGRRKSKDSAPQQTLPFSKAFVAEYRARMKGDPDPEAQFAFCRYLIEAAKKIQDPKDGPKAQRKYRDALLSESLKLVKRLATTGMGLGKPPYAEAQFFLANCFGNGSLGLQVDHEKAYNLYVQASKQNHPAATYRTAVCNEVGAGTRRDHHRAVLFYRKASALGDTAGMYKLGMILLNGLLGQPRNVREAIVWLKRAAGQADEDNPHALHELGLLYEKVNSTIVAQDEPYARELFTQAAQLGYAPSQFKLGSAYEYGSLTCPVDPRRSIAWYTKAAGKNDGESELALSGWYLTGSEGVLKQSDSEAYLWARRAATKGIPKAEYAVGYYCEVGIGVEADTEEAKRWYMRAAAQGNKRAMMRLTELKQQRGSKGGKKGARPTRKDAESECVIV</sequence>
<protein>
    <submittedName>
        <fullName evidence="3">HCP-like protein</fullName>
    </submittedName>
</protein>
<dbReference type="SUPFAM" id="SSF81901">
    <property type="entry name" value="HCP-like"/>
    <property type="match status" value="2"/>
</dbReference>